<protein>
    <submittedName>
        <fullName evidence="1">Uncharacterized protein</fullName>
    </submittedName>
</protein>
<dbReference type="AlphaFoldDB" id="A0A378W0N3"/>
<reference evidence="1" key="1">
    <citation type="submission" date="2018-06" db="EMBL/GenBank/DDBJ databases">
        <authorList>
            <consortium name="Pathogen Informatics"/>
            <person name="Doyle S."/>
        </authorList>
    </citation>
    <scope>NUCLEOTIDE SEQUENCE [LARGE SCALE GENOMIC DNA]</scope>
    <source>
        <strain evidence="1">NCTC11421</strain>
    </source>
</reference>
<sequence length="93" mass="11010">MIYYRNEKAYHYYKSLCAEKRIAPFPFQRFRIARDVFLFAQGIVQQVNVFYTAFCHQVEEILLDDGNVIGKGKLPAKHLRHDFKRAVGRIKSE</sequence>
<evidence type="ECO:0000313" key="1">
    <source>
        <dbReference type="EMBL" id="SUA24044.1"/>
    </source>
</evidence>
<gene>
    <name evidence="1" type="ORF">NCTC11421_02034</name>
</gene>
<dbReference type="EMBL" id="UGRI01000001">
    <property type="protein sequence ID" value="SUA24044.1"/>
    <property type="molecule type" value="Genomic_DNA"/>
</dbReference>
<proteinExistence type="predicted"/>
<name>A0A378W0N3_NEIGO</name>
<organism evidence="1">
    <name type="scientific">Neisseria gonorrhoeae</name>
    <dbReference type="NCBI Taxonomy" id="485"/>
    <lineage>
        <taxon>Bacteria</taxon>
        <taxon>Pseudomonadati</taxon>
        <taxon>Pseudomonadota</taxon>
        <taxon>Betaproteobacteria</taxon>
        <taxon>Neisseriales</taxon>
        <taxon>Neisseriaceae</taxon>
        <taxon>Neisseria</taxon>
    </lineage>
</organism>
<accession>A0A378W0N3</accession>